<dbReference type="GeneID" id="58724392"/>
<dbReference type="SMART" id="SM00387">
    <property type="entry name" value="HATPase_c"/>
    <property type="match status" value="1"/>
</dbReference>
<dbReference type="EMBL" id="JACKZP010000026">
    <property type="protein sequence ID" value="MBC1302116.1"/>
    <property type="molecule type" value="Genomic_DNA"/>
</dbReference>
<name>A0ABR6S6V5_ANAVA</name>
<keyword evidence="5 8" id="KW-0418">Kinase</keyword>
<dbReference type="CDD" id="cd00082">
    <property type="entry name" value="HisKA"/>
    <property type="match status" value="1"/>
</dbReference>
<dbReference type="Pfam" id="PF02518">
    <property type="entry name" value="HATPase_c"/>
    <property type="match status" value="1"/>
</dbReference>
<dbReference type="PROSITE" id="PS50109">
    <property type="entry name" value="HIS_KIN"/>
    <property type="match status" value="1"/>
</dbReference>
<dbReference type="InterPro" id="IPR005467">
    <property type="entry name" value="His_kinase_dom"/>
</dbReference>
<sequence>MLISASSDFVALCREQIALLTQGLGASLSVVYLTQELIESPTGEAKLIPVVAYPETAVILPGEEIAEVNARKQLQVGDMLLLPQQQGKLLAVAPAEETPESGRAPTVGGTSSPFGDDYLLDKRQIVLPLVHEGVMMGLLVTSRDDRPWNEQEQSQVQKVGQTLAIACILDQRRAWLQHQLHQQQILQEQQQDLLDNLLHQFRNPLTALRTFGKLLLKRLRPGDPNRDVGENIVRESDRLKELLQKFEQVIDWTEADLSRLVLPEKEGFVEATVQKEAKPALLLPGTGEQLTDCAVIDLLTPLLMSAKAIAQDRHIKLKADISQDLPLVRVNIKALQEVLTNIIDNALKYTPQGGKIYIQAGQEKLNFQGIAISDNGPGIPQEDLAHLGERHYRGVQAQTEIPGTGLGLAIAKQLIEQMQGEIEIFSPAINSKLTSPNTPGTTFIIWLPMSQSNS</sequence>
<feature type="domain" description="Histidine kinase" evidence="7">
    <location>
        <begin position="196"/>
        <end position="451"/>
    </location>
</feature>
<dbReference type="SUPFAM" id="SSF47384">
    <property type="entry name" value="Homodimeric domain of signal transducing histidine kinase"/>
    <property type="match status" value="1"/>
</dbReference>
<dbReference type="InterPro" id="IPR004358">
    <property type="entry name" value="Sig_transdc_His_kin-like_C"/>
</dbReference>
<reference evidence="8 9" key="1">
    <citation type="submission" date="2019-11" db="EMBL/GenBank/DDBJ databases">
        <title>Comparison of genomes from free-living endosymbiotic cyanobacteria isolated from Azolla.</title>
        <authorList>
            <person name="Thiel T."/>
            <person name="Pratte B."/>
        </authorList>
    </citation>
    <scope>NUCLEOTIDE SEQUENCE [LARGE SCALE GENOMIC DNA]</scope>
    <source>
        <strain evidence="8 9">N2B</strain>
    </source>
</reference>
<evidence type="ECO:0000256" key="1">
    <source>
        <dbReference type="ARBA" id="ARBA00000085"/>
    </source>
</evidence>
<keyword evidence="4" id="KW-0808">Transferase</keyword>
<keyword evidence="6" id="KW-0902">Two-component regulatory system</keyword>
<proteinExistence type="predicted"/>
<evidence type="ECO:0000313" key="9">
    <source>
        <dbReference type="Proteomes" id="UP000570851"/>
    </source>
</evidence>
<evidence type="ECO:0000259" key="7">
    <source>
        <dbReference type="PROSITE" id="PS50109"/>
    </source>
</evidence>
<dbReference type="Gene3D" id="3.30.565.10">
    <property type="entry name" value="Histidine kinase-like ATPase, C-terminal domain"/>
    <property type="match status" value="1"/>
</dbReference>
<evidence type="ECO:0000313" key="8">
    <source>
        <dbReference type="EMBL" id="MBC1302116.1"/>
    </source>
</evidence>
<dbReference type="PANTHER" id="PTHR43711">
    <property type="entry name" value="TWO-COMPONENT HISTIDINE KINASE"/>
    <property type="match status" value="1"/>
</dbReference>
<evidence type="ECO:0000256" key="5">
    <source>
        <dbReference type="ARBA" id="ARBA00022777"/>
    </source>
</evidence>
<evidence type="ECO:0000256" key="3">
    <source>
        <dbReference type="ARBA" id="ARBA00022553"/>
    </source>
</evidence>
<dbReference type="InterPro" id="IPR003594">
    <property type="entry name" value="HATPase_dom"/>
</dbReference>
<dbReference type="InterPro" id="IPR003661">
    <property type="entry name" value="HisK_dim/P_dom"/>
</dbReference>
<dbReference type="RefSeq" id="WP_011318524.1">
    <property type="nucleotide sequence ID" value="NZ_JACKZP010000026.1"/>
</dbReference>
<dbReference type="EC" id="2.7.13.3" evidence="2"/>
<protein>
    <recommendedName>
        <fullName evidence="2">histidine kinase</fullName>
        <ecNumber evidence="2">2.7.13.3</ecNumber>
    </recommendedName>
</protein>
<dbReference type="Gene3D" id="1.10.287.130">
    <property type="match status" value="1"/>
</dbReference>
<keyword evidence="9" id="KW-1185">Reference proteome</keyword>
<evidence type="ECO:0000256" key="2">
    <source>
        <dbReference type="ARBA" id="ARBA00012438"/>
    </source>
</evidence>
<dbReference type="GO" id="GO:0016301">
    <property type="term" value="F:kinase activity"/>
    <property type="evidence" value="ECO:0007669"/>
    <property type="project" value="UniProtKB-KW"/>
</dbReference>
<dbReference type="Proteomes" id="UP000570851">
    <property type="component" value="Unassembled WGS sequence"/>
</dbReference>
<accession>A0ABR6S6V5</accession>
<keyword evidence="3" id="KW-0597">Phosphoprotein</keyword>
<dbReference type="Pfam" id="PF00512">
    <property type="entry name" value="HisKA"/>
    <property type="match status" value="1"/>
</dbReference>
<dbReference type="InterPro" id="IPR050736">
    <property type="entry name" value="Sensor_HK_Regulatory"/>
</dbReference>
<evidence type="ECO:0000256" key="4">
    <source>
        <dbReference type="ARBA" id="ARBA00022679"/>
    </source>
</evidence>
<dbReference type="PRINTS" id="PR00344">
    <property type="entry name" value="BCTRLSENSOR"/>
</dbReference>
<dbReference type="SUPFAM" id="SSF55874">
    <property type="entry name" value="ATPase domain of HSP90 chaperone/DNA topoisomerase II/histidine kinase"/>
    <property type="match status" value="1"/>
</dbReference>
<dbReference type="InterPro" id="IPR036890">
    <property type="entry name" value="HATPase_C_sf"/>
</dbReference>
<comment type="catalytic activity">
    <reaction evidence="1">
        <text>ATP + protein L-histidine = ADP + protein N-phospho-L-histidine.</text>
        <dbReference type="EC" id="2.7.13.3"/>
    </reaction>
</comment>
<organism evidence="8 9">
    <name type="scientific">Trichormus variabilis N2B</name>
    <dbReference type="NCBI Taxonomy" id="2681315"/>
    <lineage>
        <taxon>Bacteria</taxon>
        <taxon>Bacillati</taxon>
        <taxon>Cyanobacteriota</taxon>
        <taxon>Cyanophyceae</taxon>
        <taxon>Nostocales</taxon>
        <taxon>Nostocaceae</taxon>
        <taxon>Trichormus</taxon>
    </lineage>
</organism>
<dbReference type="InterPro" id="IPR036097">
    <property type="entry name" value="HisK_dim/P_sf"/>
</dbReference>
<gene>
    <name evidence="8" type="ORF">GNE12_09325</name>
</gene>
<dbReference type="SMART" id="SM00388">
    <property type="entry name" value="HisKA"/>
    <property type="match status" value="1"/>
</dbReference>
<evidence type="ECO:0000256" key="6">
    <source>
        <dbReference type="ARBA" id="ARBA00023012"/>
    </source>
</evidence>
<dbReference type="PANTHER" id="PTHR43711:SF26">
    <property type="entry name" value="SENSOR HISTIDINE KINASE RCSC"/>
    <property type="match status" value="1"/>
</dbReference>
<comment type="caution">
    <text evidence="8">The sequence shown here is derived from an EMBL/GenBank/DDBJ whole genome shotgun (WGS) entry which is preliminary data.</text>
</comment>
<dbReference type="CDD" id="cd00075">
    <property type="entry name" value="HATPase"/>
    <property type="match status" value="1"/>
</dbReference>